<proteinExistence type="predicted"/>
<gene>
    <name evidence="5" type="ORF">BCD95_002474</name>
</gene>
<dbReference type="CDD" id="cd00200">
    <property type="entry name" value="WD40"/>
    <property type="match status" value="1"/>
</dbReference>
<evidence type="ECO:0000313" key="6">
    <source>
        <dbReference type="Proteomes" id="UP000822184"/>
    </source>
</evidence>
<dbReference type="InterPro" id="IPR020472">
    <property type="entry name" value="WD40_PAC1"/>
</dbReference>
<feature type="repeat" description="WD" evidence="3">
    <location>
        <begin position="480"/>
        <end position="506"/>
    </location>
</feature>
<feature type="repeat" description="WD" evidence="3">
    <location>
        <begin position="101"/>
        <end position="141"/>
    </location>
</feature>
<dbReference type="PROSITE" id="PS50082">
    <property type="entry name" value="WD_REPEATS_2"/>
    <property type="match status" value="6"/>
</dbReference>
<dbReference type="Pfam" id="PF00149">
    <property type="entry name" value="Metallophos"/>
    <property type="match status" value="1"/>
</dbReference>
<dbReference type="InterPro" id="IPR004843">
    <property type="entry name" value="Calcineurin-like_PHP"/>
</dbReference>
<dbReference type="Gene3D" id="3.60.21.10">
    <property type="match status" value="1"/>
</dbReference>
<dbReference type="SUPFAM" id="SSF52540">
    <property type="entry name" value="P-loop containing nucleoside triphosphate hydrolases"/>
    <property type="match status" value="1"/>
</dbReference>
<feature type="repeat" description="WD" evidence="3">
    <location>
        <begin position="142"/>
        <end position="182"/>
    </location>
</feature>
<dbReference type="InterPro" id="IPR019775">
    <property type="entry name" value="WD40_repeat_CS"/>
</dbReference>
<dbReference type="PROSITE" id="PS00678">
    <property type="entry name" value="WD_REPEATS_1"/>
    <property type="match status" value="5"/>
</dbReference>
<dbReference type="GO" id="GO:0016787">
    <property type="term" value="F:hydrolase activity"/>
    <property type="evidence" value="ECO:0007669"/>
    <property type="project" value="InterPro"/>
</dbReference>
<dbReference type="PRINTS" id="PR00449">
    <property type="entry name" value="RASTRNSFRMNG"/>
</dbReference>
<feature type="domain" description="Calcineurin-like phosphoesterase" evidence="4">
    <location>
        <begin position="1219"/>
        <end position="1464"/>
    </location>
</feature>
<dbReference type="InterPro" id="IPR036322">
    <property type="entry name" value="WD40_repeat_dom_sf"/>
</dbReference>
<evidence type="ECO:0000256" key="1">
    <source>
        <dbReference type="ARBA" id="ARBA00022574"/>
    </source>
</evidence>
<dbReference type="Pfam" id="PF08477">
    <property type="entry name" value="Roc"/>
    <property type="match status" value="1"/>
</dbReference>
<evidence type="ECO:0000256" key="2">
    <source>
        <dbReference type="ARBA" id="ARBA00022737"/>
    </source>
</evidence>
<feature type="repeat" description="WD" evidence="3">
    <location>
        <begin position="60"/>
        <end position="100"/>
    </location>
</feature>
<dbReference type="SUPFAM" id="SSF50978">
    <property type="entry name" value="WD40 repeat-like"/>
    <property type="match status" value="2"/>
</dbReference>
<accession>A0AAE5H4G2</accession>
<dbReference type="RefSeq" id="WP_023975000.1">
    <property type="nucleotide sequence ID" value="NZ_JABTDW010000001.1"/>
</dbReference>
<dbReference type="Proteomes" id="UP000822184">
    <property type="component" value="Unassembled WGS sequence"/>
</dbReference>
<comment type="caution">
    <text evidence="5">The sequence shown here is derived from an EMBL/GenBank/DDBJ whole genome shotgun (WGS) entry which is preliminary data.</text>
</comment>
<dbReference type="InterPro" id="IPR015943">
    <property type="entry name" value="WD40/YVTN_repeat-like_dom_sf"/>
</dbReference>
<dbReference type="Gene3D" id="2.130.10.10">
    <property type="entry name" value="YVTN repeat-like/Quinoprotein amine dehydrogenase"/>
    <property type="match status" value="2"/>
</dbReference>
<dbReference type="InterPro" id="IPR029052">
    <property type="entry name" value="Metallo-depent_PP-like"/>
</dbReference>
<dbReference type="InterPro" id="IPR001680">
    <property type="entry name" value="WD40_rpt"/>
</dbReference>
<evidence type="ECO:0000256" key="3">
    <source>
        <dbReference type="PROSITE-ProRule" id="PRU00221"/>
    </source>
</evidence>
<dbReference type="PROSITE" id="PS50294">
    <property type="entry name" value="WD_REPEATS_REGION"/>
    <property type="match status" value="4"/>
</dbReference>
<dbReference type="Gene3D" id="3.40.50.300">
    <property type="entry name" value="P-loop containing nucleotide triphosphate hydrolases"/>
    <property type="match status" value="1"/>
</dbReference>
<name>A0AAE5H4G2_CLOBE</name>
<dbReference type="SMART" id="SM00320">
    <property type="entry name" value="WD40"/>
    <property type="match status" value="9"/>
</dbReference>
<dbReference type="PANTHER" id="PTHR14604:SF4">
    <property type="entry name" value="F-BOX DOMAIN-CONTAINING PROTEIN"/>
    <property type="match status" value="1"/>
</dbReference>
<organism evidence="5 6">
    <name type="scientific">Clostridium beijerinckii</name>
    <name type="common">Clostridium MP</name>
    <dbReference type="NCBI Taxonomy" id="1520"/>
    <lineage>
        <taxon>Bacteria</taxon>
        <taxon>Bacillati</taxon>
        <taxon>Bacillota</taxon>
        <taxon>Clostridia</taxon>
        <taxon>Eubacteriales</taxon>
        <taxon>Clostridiaceae</taxon>
        <taxon>Clostridium</taxon>
    </lineage>
</organism>
<dbReference type="SMART" id="SM00175">
    <property type="entry name" value="RAB"/>
    <property type="match status" value="1"/>
</dbReference>
<dbReference type="Pfam" id="PF00400">
    <property type="entry name" value="WD40"/>
    <property type="match status" value="5"/>
</dbReference>
<evidence type="ECO:0000313" key="5">
    <source>
        <dbReference type="EMBL" id="NSB14215.1"/>
    </source>
</evidence>
<keyword evidence="1 3" id="KW-0853">WD repeat</keyword>
<sequence>MSEKIKYIKCADDLASIRSINTLLVTSQYYITGLYSHIIKIWDKNVFKSDDKNKKPEKILRGHNGEINSIIMISEDEIASASSDGTIKLWNIENGANLFTLRGHSAPVMCLTKLENNIIASGADDGVIKLWNIEECSEVLSLEAHQNDIKFIEKFENEILVSASKEGEVKLWHIENYECTFIDELQFNSISSVIKLGEKHLAIFERYSKTIYLNIESREKKVVYCTEEVINSVEKIDETKVIVYFYNNKLMLYDFIENKKSIIDIKKFKLYNIKYLENNEIILLGYTSNSILNLETSESYNLYDNNNDIECIEKIDEFKLVYAESSGSIRILDVENEKETFLLDRDKDRTTSFAIIDENTIVSASYGGYLKVWDINKCEVIMKIKAHHRKINSVIKLDEKRIASSSNDGTIKIWDFGSGKELSCLFGHSNNVTKIIKISENIIASASHDRTIRIWDLKEEKETAVFSAHLLKIVSLIRLDENKIASTSHDGSIKIWDIKNKKVITTINCSNKIKATSYLESEMTLVVGFENGNIETYNLKNMPIVSTSYVENISSQIREIKVLANKKIIFTNSAGDFGIIRRNINLTKSNELILKIPVKTLLLGNSGAGKTTLGYWFDKGEFNEEIRSTDGMQFFCVKADSKIEINNNTKADVEYNIWDFGGQPEYQLSHQQNYKGAKIIFLVVDLHLPQSNDISNNFWIDRIIEHYRNKDISSSVKIIVVGTKVEKNQINNDRLESIKLKIKDNIPEIDVHCEIVNVKELKRENFEVKDKLKAYIREDFAEYNFQSFKLDSSKIMEEILNLANKEGYIQEGKIKSRLSNELKDEIDIVDRSLASEINFLEETGKIEILSNTELPCIANEILKENFEEDNFDGMEKMSSEKIILLRPYWKNIVAKSILVTAQNNKNIIASIKEEDLYGLNCKVEFDKFEMDSKKTSDTELFKKARNDKTFMKIFMKNIINNFVTYNIMYRKLGMFVFPSRFNSKNLFIPDSSFYRELSNFKIVLRANIEESLAVIVTNIFHSGEFKILTHHFNGIKLADSEGSSYLLLFDRKDINLESKVQYSVNILIHAEYKARKEKELVALINIIANKHLIPQYKHMEFQIKEKNNLLGKIVFDLNQDVLNKVYSEVKNCIEALSCEACKPLSNTGDGMLVKSQNTYEIIETEYIDALERDKVKKIIDKINNEIEIEKEVINNRLDLYYNRISELKNDKKEKDTNINILHISDLHFTKDTNEENEANLLLKDLESVYFDDSSVKLKKNNIDYIVLSGDMSNASSPEEYRKVCDFLSKLCYQCNLSAEQIVMVPGNHDYSREITYKSYEVKYDKKLDKENDFFINDKLYLKKIENEWKKKFHNFSEYLYEYVYNHEYDVNTENQLKIIKSELQPDFKIAFFMINTASDIDHFFPLRTCFDTTNLINNSINISESEYIKIGVGHHPLNFENNVDFINALQNEGFKMYLHGHVHRDMTISYSNPQIKNNEMVIIGAGTFCADKHHMWQGVPQRYNIIKIAMSNDNGEVNIKVNTRQRESSNFYWQPANIYYDKKEDKMTNVWEL</sequence>
<dbReference type="InterPro" id="IPR027417">
    <property type="entry name" value="P-loop_NTPase"/>
</dbReference>
<keyword evidence="2" id="KW-0677">Repeat</keyword>
<dbReference type="EMBL" id="JABTDW010000001">
    <property type="protein sequence ID" value="NSB14215.1"/>
    <property type="molecule type" value="Genomic_DNA"/>
</dbReference>
<reference evidence="5" key="1">
    <citation type="submission" date="2020-06" db="EMBL/GenBank/DDBJ databases">
        <title>Genomic insights into acetone-butanol-ethanol (ABE) fermentation by sequencing solventogenic clostridia strains.</title>
        <authorList>
            <person name="Brown S."/>
        </authorList>
    </citation>
    <scope>NUCLEOTIDE SEQUENCE</scope>
    <source>
        <strain evidence="5">DJ123</strain>
    </source>
</reference>
<dbReference type="PANTHER" id="PTHR14604">
    <property type="entry name" value="WD40 REPEAT PF20"/>
    <property type="match status" value="1"/>
</dbReference>
<dbReference type="InterPro" id="IPR050995">
    <property type="entry name" value="WD-F-box_domain-protein"/>
</dbReference>
<dbReference type="PRINTS" id="PR00320">
    <property type="entry name" value="GPROTEINBRPT"/>
</dbReference>
<protein>
    <submittedName>
        <fullName evidence="5">WD40 repeat protein/predicted MPP superfamily phosphohydrolase</fullName>
    </submittedName>
</protein>
<feature type="repeat" description="WD" evidence="3">
    <location>
        <begin position="384"/>
        <end position="424"/>
    </location>
</feature>
<dbReference type="PROSITE" id="PS51419">
    <property type="entry name" value="RAB"/>
    <property type="match status" value="1"/>
</dbReference>
<evidence type="ECO:0000259" key="4">
    <source>
        <dbReference type="Pfam" id="PF00149"/>
    </source>
</evidence>
<dbReference type="SUPFAM" id="SSF56300">
    <property type="entry name" value="Metallo-dependent phosphatases"/>
    <property type="match status" value="1"/>
</dbReference>
<feature type="repeat" description="WD" evidence="3">
    <location>
        <begin position="425"/>
        <end position="465"/>
    </location>
</feature>